<dbReference type="Gene3D" id="3.30.530.20">
    <property type="match status" value="1"/>
</dbReference>
<dbReference type="PANTHER" id="PTHR38588:SF1">
    <property type="entry name" value="BLL0334 PROTEIN"/>
    <property type="match status" value="1"/>
</dbReference>
<dbReference type="PANTHER" id="PTHR38588">
    <property type="entry name" value="BLL0334 PROTEIN"/>
    <property type="match status" value="1"/>
</dbReference>
<organism evidence="1 2">
    <name type="scientific">Brevibacillus ruminantium</name>
    <dbReference type="NCBI Taxonomy" id="2950604"/>
    <lineage>
        <taxon>Bacteria</taxon>
        <taxon>Bacillati</taxon>
        <taxon>Bacillota</taxon>
        <taxon>Bacilli</taxon>
        <taxon>Bacillales</taxon>
        <taxon>Paenibacillaceae</taxon>
        <taxon>Brevibacillus</taxon>
    </lineage>
</organism>
<gene>
    <name evidence="1" type="ORF">NDK47_14380</name>
</gene>
<dbReference type="EMBL" id="CP098755">
    <property type="protein sequence ID" value="USG68430.1"/>
    <property type="molecule type" value="Genomic_DNA"/>
</dbReference>
<dbReference type="Proteomes" id="UP001056500">
    <property type="component" value="Chromosome"/>
</dbReference>
<evidence type="ECO:0000313" key="1">
    <source>
        <dbReference type="EMBL" id="USG68430.1"/>
    </source>
</evidence>
<accession>A0ABY4WMP8</accession>
<dbReference type="RefSeq" id="WP_251876170.1">
    <property type="nucleotide sequence ID" value="NZ_CP098755.1"/>
</dbReference>
<dbReference type="InterPro" id="IPR023393">
    <property type="entry name" value="START-like_dom_sf"/>
</dbReference>
<dbReference type="SUPFAM" id="SSF55961">
    <property type="entry name" value="Bet v1-like"/>
    <property type="match status" value="1"/>
</dbReference>
<reference evidence="1" key="1">
    <citation type="submission" date="2022-06" db="EMBL/GenBank/DDBJ databases">
        <title>Genome sequencing of Brevibacillus sp. BB3-R1.</title>
        <authorList>
            <person name="Heo J."/>
            <person name="Lee D."/>
            <person name="Won M."/>
            <person name="Han B.-H."/>
            <person name="Hong S.-B."/>
            <person name="Kwon S.-W."/>
        </authorList>
    </citation>
    <scope>NUCLEOTIDE SEQUENCE</scope>
    <source>
        <strain evidence="1">BB3-R1</strain>
    </source>
</reference>
<sequence length="156" mass="17142">MKGEELLKIEYTHQFRLPLEAVWNGMQDEEVLRKAIPGCQTFSHIQENLYHAEMGISVGPVKGLFTCQVRQEDQQEPAFYRLVVKGKGGPGEIDAVAEMKLAAAGEGTELQCTAEVQVTGLLASVGQRVMNGVAKLVIGQFFKAAEKEMGQMFSHS</sequence>
<dbReference type="Pfam" id="PF06240">
    <property type="entry name" value="COXG"/>
    <property type="match status" value="1"/>
</dbReference>
<name>A0ABY4WMP8_9BACL</name>
<dbReference type="CDD" id="cd05018">
    <property type="entry name" value="CoxG"/>
    <property type="match status" value="1"/>
</dbReference>
<keyword evidence="2" id="KW-1185">Reference proteome</keyword>
<evidence type="ECO:0000313" key="2">
    <source>
        <dbReference type="Proteomes" id="UP001056500"/>
    </source>
</evidence>
<dbReference type="InterPro" id="IPR010419">
    <property type="entry name" value="CO_DH_gsu"/>
</dbReference>
<protein>
    <submittedName>
        <fullName evidence="1">Carbon monoxide dehydrogenase subunit G</fullName>
    </submittedName>
</protein>
<proteinExistence type="predicted"/>